<evidence type="ECO:0000259" key="5">
    <source>
        <dbReference type="PROSITE" id="PS50023"/>
    </source>
</evidence>
<sequence>MSAKCQGCGKTVYPNEAVKACDVSWHKACLKCEVCKMTLSLSNLTSFEKKPYCKTHVPTVKHTTVADDVLSQHAKAAQNVASYSMKTNVETQKGTGEKPHQDVV</sequence>
<keyword evidence="3 4" id="KW-0862">Zinc</keyword>
<dbReference type="InterPro" id="IPR001781">
    <property type="entry name" value="Znf_LIM"/>
</dbReference>
<keyword evidence="4" id="KW-0440">LIM domain</keyword>
<dbReference type="PANTHER" id="PTHR46218">
    <property type="entry name" value="LASP"/>
    <property type="match status" value="1"/>
</dbReference>
<evidence type="ECO:0000256" key="4">
    <source>
        <dbReference type="PROSITE-ProRule" id="PRU00125"/>
    </source>
</evidence>
<evidence type="ECO:0000256" key="3">
    <source>
        <dbReference type="ARBA" id="ARBA00022833"/>
    </source>
</evidence>
<dbReference type="EMBL" id="GIBP01011386">
    <property type="protein sequence ID" value="NDV40355.1"/>
    <property type="molecule type" value="Transcribed_RNA"/>
</dbReference>
<dbReference type="PROSITE" id="PS00478">
    <property type="entry name" value="LIM_DOMAIN_1"/>
    <property type="match status" value="1"/>
</dbReference>
<reference evidence="6" key="1">
    <citation type="journal article" date="2020" name="J. Eukaryot. Microbiol.">
        <title>De novo Sequencing, Assembly and Annotation of the Transcriptome for the Free-Living Testate Amoeba Arcella intermedia.</title>
        <authorList>
            <person name="Ribeiro G.M."/>
            <person name="Porfirio-Sousa A.L."/>
            <person name="Maurer-Alcala X.X."/>
            <person name="Katz L.A."/>
            <person name="Lahr D.J.G."/>
        </authorList>
    </citation>
    <scope>NUCLEOTIDE SEQUENCE</scope>
</reference>
<keyword evidence="1 4" id="KW-0479">Metal-binding</keyword>
<dbReference type="Gene3D" id="2.10.110.10">
    <property type="entry name" value="Cysteine Rich Protein"/>
    <property type="match status" value="1"/>
</dbReference>
<dbReference type="Pfam" id="PF00412">
    <property type="entry name" value="LIM"/>
    <property type="match status" value="1"/>
</dbReference>
<dbReference type="GO" id="GO:0046872">
    <property type="term" value="F:metal ion binding"/>
    <property type="evidence" value="ECO:0007669"/>
    <property type="project" value="UniProtKB-KW"/>
</dbReference>
<dbReference type="PROSITE" id="PS50023">
    <property type="entry name" value="LIM_DOMAIN_2"/>
    <property type="match status" value="1"/>
</dbReference>
<proteinExistence type="predicted"/>
<dbReference type="SUPFAM" id="SSF57716">
    <property type="entry name" value="Glucocorticoid receptor-like (DNA-binding domain)"/>
    <property type="match status" value="2"/>
</dbReference>
<dbReference type="PANTHER" id="PTHR46218:SF4">
    <property type="entry name" value="LIM AND SH3 DOMAIN PROTEIN LASP"/>
    <property type="match status" value="1"/>
</dbReference>
<evidence type="ECO:0000313" key="6">
    <source>
        <dbReference type="EMBL" id="NDV40355.1"/>
    </source>
</evidence>
<name>A0A6B2LTV0_9EUKA</name>
<accession>A0A6B2LTV0</accession>
<dbReference type="GO" id="GO:0005925">
    <property type="term" value="C:focal adhesion"/>
    <property type="evidence" value="ECO:0007669"/>
    <property type="project" value="TreeGrafter"/>
</dbReference>
<keyword evidence="2" id="KW-0677">Repeat</keyword>
<evidence type="ECO:0000256" key="2">
    <source>
        <dbReference type="ARBA" id="ARBA00022737"/>
    </source>
</evidence>
<evidence type="ECO:0000256" key="1">
    <source>
        <dbReference type="ARBA" id="ARBA00022723"/>
    </source>
</evidence>
<dbReference type="GO" id="GO:0051015">
    <property type="term" value="F:actin filament binding"/>
    <property type="evidence" value="ECO:0007669"/>
    <property type="project" value="TreeGrafter"/>
</dbReference>
<dbReference type="SMART" id="SM00132">
    <property type="entry name" value="LIM"/>
    <property type="match status" value="1"/>
</dbReference>
<organism evidence="6">
    <name type="scientific">Arcella intermedia</name>
    <dbReference type="NCBI Taxonomy" id="1963864"/>
    <lineage>
        <taxon>Eukaryota</taxon>
        <taxon>Amoebozoa</taxon>
        <taxon>Tubulinea</taxon>
        <taxon>Elardia</taxon>
        <taxon>Arcellinida</taxon>
        <taxon>Sphaerothecina</taxon>
        <taxon>Arcellidae</taxon>
        <taxon>Arcella</taxon>
    </lineage>
</organism>
<dbReference type="AlphaFoldDB" id="A0A6B2LTV0"/>
<protein>
    <recommendedName>
        <fullName evidence="5">LIM zinc-binding domain-containing protein</fullName>
    </recommendedName>
</protein>
<dbReference type="InterPro" id="IPR051759">
    <property type="entry name" value="LIM-SH3_domain_protein"/>
</dbReference>
<feature type="domain" description="LIM zinc-binding" evidence="5">
    <location>
        <begin position="3"/>
        <end position="63"/>
    </location>
</feature>